<evidence type="ECO:0000313" key="4">
    <source>
        <dbReference type="EMBL" id="KTC95347.1"/>
    </source>
</evidence>
<keyword evidence="3" id="KW-1133">Transmembrane helix</keyword>
<feature type="region of interest" description="Disordered" evidence="2">
    <location>
        <begin position="2137"/>
        <end position="2160"/>
    </location>
</feature>
<feature type="coiled-coil region" evidence="1">
    <location>
        <begin position="1749"/>
        <end position="1862"/>
    </location>
</feature>
<keyword evidence="3" id="KW-0472">Membrane</keyword>
<reference evidence="4 5" key="1">
    <citation type="submission" date="2015-11" db="EMBL/GenBank/DDBJ databases">
        <title>Genomic analysis of 38 Legionella species identifies large and diverse effector repertoires.</title>
        <authorList>
            <person name="Burstein D."/>
            <person name="Amaro F."/>
            <person name="Zusman T."/>
            <person name="Lifshitz Z."/>
            <person name="Cohen O."/>
            <person name="Gilbert J.A."/>
            <person name="Pupko T."/>
            <person name="Shuman H.A."/>
            <person name="Segal G."/>
        </authorList>
    </citation>
    <scope>NUCLEOTIDE SEQUENCE [LARGE SCALE GENOMIC DNA]</scope>
    <source>
        <strain evidence="4 5">WO-44C</strain>
    </source>
</reference>
<dbReference type="Proteomes" id="UP000054698">
    <property type="component" value="Unassembled WGS sequence"/>
</dbReference>
<protein>
    <submittedName>
        <fullName evidence="4">Uncharacterized protein</fullName>
    </submittedName>
</protein>
<dbReference type="EMBL" id="LNYB01000085">
    <property type="protein sequence ID" value="KTC95347.1"/>
    <property type="molecule type" value="Genomic_DNA"/>
</dbReference>
<comment type="caution">
    <text evidence="4">The sequence shown here is derived from an EMBL/GenBank/DDBJ whole genome shotgun (WGS) entry which is preliminary data.</text>
</comment>
<proteinExistence type="predicted"/>
<feature type="coiled-coil region" evidence="1">
    <location>
        <begin position="2012"/>
        <end position="2075"/>
    </location>
</feature>
<keyword evidence="1" id="KW-0175">Coiled coil</keyword>
<dbReference type="PANTHER" id="PTHR23159">
    <property type="entry name" value="CENTROSOMAL PROTEIN 2"/>
    <property type="match status" value="1"/>
</dbReference>
<dbReference type="PATRIC" id="fig|453.4.peg.3285"/>
<keyword evidence="5" id="KW-1185">Reference proteome</keyword>
<dbReference type="OrthoDB" id="9817503at2"/>
<gene>
    <name evidence="4" type="ORF">Lfee_3011</name>
</gene>
<evidence type="ECO:0000256" key="2">
    <source>
        <dbReference type="SAM" id="MobiDB-lite"/>
    </source>
</evidence>
<feature type="coiled-coil region" evidence="1">
    <location>
        <begin position="644"/>
        <end position="671"/>
    </location>
</feature>
<feature type="coiled-coil region" evidence="1">
    <location>
        <begin position="586"/>
        <end position="613"/>
    </location>
</feature>
<name>A0A0W0TID9_9GAMM</name>
<feature type="transmembrane region" description="Helical" evidence="3">
    <location>
        <begin position="1283"/>
        <end position="1306"/>
    </location>
</feature>
<organism evidence="4 5">
    <name type="scientific">Legionella feeleii</name>
    <dbReference type="NCBI Taxonomy" id="453"/>
    <lineage>
        <taxon>Bacteria</taxon>
        <taxon>Pseudomonadati</taxon>
        <taxon>Pseudomonadota</taxon>
        <taxon>Gammaproteobacteria</taxon>
        <taxon>Legionellales</taxon>
        <taxon>Legionellaceae</taxon>
        <taxon>Legionella</taxon>
    </lineage>
</organism>
<evidence type="ECO:0000256" key="1">
    <source>
        <dbReference type="SAM" id="Coils"/>
    </source>
</evidence>
<keyword evidence="3" id="KW-0812">Transmembrane</keyword>
<sequence length="2160" mass="238582">MADPIIDIESLKHYIGQLCYSRLGSDDKATTEIVIAVNRDTFMNAQELDKLLEDAIKIGFDADEIEVEDEVRAEKLKAIDERIATVVSRVVSGIEQQRAIPKDKRSTAERLVNDYFFPALYKERTAAAALHDSILGKLDEDDPKNDELLSYQSLLDNNISYLDAVAHLPFAAEKLVGALQQNSGKNYTPRQNAQVISALLDTVQKSQEGSWTAEKLVQTVKVIAKMTIPDLPVDSVTLESIEDLLPVVNEILDQGKKLEKQKSEFFLEKAEEAAKDETPEQTGAREAREKARIEQSNARKAMFSAMGVEFPSLTTLCVNSLYKPMQELSQAAGNAGAALGQFSTWDGNDWVQFLNGVEEAGVAIGTIPKEIRDRLPGFVDYVKYAGDAVAVGSAIVSVTGEVVGGLATGLGSLIKNNSSESVRNTADAMLDATASLYRAVGPTAGKVASWALYLLPSHYTPYVAKQTHTSMVSRLWGGLTSLVSAPVKEKFSDEGEFWARIQPSTSPGVAEDFFNIHALVKASGCPALEKEFFDAYMARPEVQVKSSYESYVAFKDGINPETLSTRLDTQLKSFAGAEDSEKGDKANYMIQRVKKLEAEIKRSEKSMANFNELAAAMAVKSDDPKVQAFQKFYVRPALDRAALHNQQKQLMPKLEKELDALYDQSKGLDEQAKKAFYEIPSHVKLRDIYSKLKGGQLLNSDDVVELEKYRDENDGSLNLLWMAELADSFPPPEAPKPPKGFTPKEESRQSYQATLESVHPVFGNISQSLEKQLAACKGLRDLSPNDPLKSLCDAKINYLEALNKAVTKLMTDIKKDDDLAEEIRKLAGGEIDMSDVLSAQALSKQLISLAWETVLPKSGMLSASMPEKILAYAMSKNEHLDGIVQAKVKYEKTFKDTPPPPELMTQLSNPLTSNQLANEETVKRGIGGALNTVTGFIPGMAQYYALSMPLAYVMPQALIADVAIGVLARPEVQEKLFPKALQSVFSTVGGVVDSAKNYLTGVAAEKLKNVLCPYLNIEVQKILEQKAFDYISKDPSERSTLKANEREAFSGFYLQYRAIKKNNPALDKIQCAKYLFSESLKGKPESEHEDFLKKISDEFERVDNKLKEQMPPTSQEAELERELEFLMQNVDFNSPDETALVGMCVYNRLMMMQMNASKEVTEEQARQLQQKAMSTLGSVLEKLEKADAINPSTPDEPRTKARAVELQDATKVLAKAKFEELSKELTATSQLIETNIKDRKERLIPESRENEPKLAGRTAIAAELDKSVKVGPSMRVLKTIGNLATPIIFWAFVGVAITAGGLGLGALTAVGLGSPIGAAILGAIVVAKVAFNTVREVRARDNEFEAIKARTDISPFQKTLLTGLNYLKCFGIGLVKAVVTDTIYNKVTGIFTSGVKPIVDTVAEARDLVRKHPKVETVVDEMELLSTLKADLDTFHQLVKEQIAAKEKVGFSATKPNPKDYTRQSSYDADVKAYEEMQARANKIKEMGEQIKAQLGTAQQALAISSDGDVRWKGTVNPVNEELESYKAAFGKINKAMEDVELIHKAEVRMQPEKSEHEVKAKNYAKEADRQLGVVKQLATGIQVEREKFSTDGQLKNNKAGLKEMAAKVLQTIDDMTRVAKVVEGQYRSSYEEAGKAGEVGHLSTLTAITGPTLAASNQAKKAWESAKEVVTESQQFLKTLETELARITHETVVGHTAKAHEHLEQAAQASKKLLGDRETWGDQRVLAEILEDLEDSEDREELINGLDYEDLQESADNLRKALVVMENATRLAEESLKKASQAIEKDESGVQPQKTTETLIAKAKQALENAQKVEKTARDVLESIDEVIAEIGYVQKAETQLEKANSSVERIEREQEKFDAMRKIDYEALDLMIEEVADEVENYLGAATRKLVALDQTVSELAKTNPEMQKESEAVKEALQEAQALERDAREFLITLQTARAQKDIEAIAGHTAKMEEHLGKATKAAKYVESLQQKFSDLMDGLKSGEYEDDDIDFALEDLDETLTLKIRGMEEATRAAAELYEQVSQAVKAVEKSGVKIGELTQSACDQAKAALENAQKEEIKARALLTTVKEEITRIKETPTVAVDNEFGEDEEFFDSRDHFDLVDEEVVGSKVEKNSTLETQKLTLKDTQASIKERLKEQQAGQEEEISRSNAPPAA</sequence>
<feature type="transmembrane region" description="Helical" evidence="3">
    <location>
        <begin position="1312"/>
        <end position="1331"/>
    </location>
</feature>
<feature type="coiled-coil region" evidence="1">
    <location>
        <begin position="1906"/>
        <end position="1943"/>
    </location>
</feature>
<dbReference type="RefSeq" id="WP_058447806.1">
    <property type="nucleotide sequence ID" value="NZ_CAAAHT010000004.1"/>
</dbReference>
<accession>A0A0W0TID9</accession>
<feature type="region of interest" description="Disordered" evidence="2">
    <location>
        <begin position="728"/>
        <end position="748"/>
    </location>
</feature>
<evidence type="ECO:0000313" key="5">
    <source>
        <dbReference type="Proteomes" id="UP000054698"/>
    </source>
</evidence>
<dbReference type="PANTHER" id="PTHR23159:SF31">
    <property type="entry name" value="CENTROSOME-ASSOCIATED PROTEIN CEP250 ISOFORM X1"/>
    <property type="match status" value="1"/>
</dbReference>
<feature type="compositionally biased region" description="Pro residues" evidence="2">
    <location>
        <begin position="729"/>
        <end position="740"/>
    </location>
</feature>
<evidence type="ECO:0000256" key="3">
    <source>
        <dbReference type="SAM" id="Phobius"/>
    </source>
</evidence>